<dbReference type="InterPro" id="IPR011709">
    <property type="entry name" value="DEAD-box_helicase_OB_fold"/>
</dbReference>
<gene>
    <name evidence="2" type="ORF">FOMG_19300</name>
</gene>
<dbReference type="SUPFAM" id="SSF52540">
    <property type="entry name" value="P-loop containing nucleoside triphosphate hydrolases"/>
    <property type="match status" value="1"/>
</dbReference>
<sequence>MRTALEELYALSKLDDGLLTRFGRKKADFAMEPSVAKVLIMSIDMNCSAEMMIIVAMLNLPNLFYRPKEKKTQADHKKAKFHDPAGDHLTLLNVYTSWKQSSYSSSWDVHDQIVKIMGRYHRPVVSCGRNTQKVWQALCSAFFCNVAREDPQEGYKALNEQTPVCLHPSSALFGKQAEWVIYHTLVLTTKEYMHCSTSIEPKWLVEAAPAFFKVGPTDKLSKMRFAGEDDCHLSAQKKGGRSGGGGTRG</sequence>
<dbReference type="GO" id="GO:0003723">
    <property type="term" value="F:RNA binding"/>
    <property type="evidence" value="ECO:0007669"/>
    <property type="project" value="TreeGrafter"/>
</dbReference>
<dbReference type="GO" id="GO:0003724">
    <property type="term" value="F:RNA helicase activity"/>
    <property type="evidence" value="ECO:0007669"/>
    <property type="project" value="TreeGrafter"/>
</dbReference>
<reference evidence="2" key="2">
    <citation type="submission" date="2012-05" db="EMBL/GenBank/DDBJ databases">
        <title>Annotation of the Genome Sequence of Fusarium oxysporum f. sp. melonis 26406.</title>
        <authorList>
            <consortium name="The Broad Institute Genomics Platform"/>
            <person name="Ma L.-J."/>
            <person name="Corby-Kistler H."/>
            <person name="Broz K."/>
            <person name="Gale L.R."/>
            <person name="Jonkers W."/>
            <person name="O'Donnell K."/>
            <person name="Ploetz R."/>
            <person name="Steinberg C."/>
            <person name="Schwartz D.C."/>
            <person name="VanEtten H."/>
            <person name="Zhou S."/>
            <person name="Young S.K."/>
            <person name="Zeng Q."/>
            <person name="Gargeya S."/>
            <person name="Fitzgerald M."/>
            <person name="Abouelleil A."/>
            <person name="Alvarado L."/>
            <person name="Chapman S.B."/>
            <person name="Gainer-Dewar J."/>
            <person name="Goldberg J."/>
            <person name="Griggs A."/>
            <person name="Gujja S."/>
            <person name="Hansen M."/>
            <person name="Howarth C."/>
            <person name="Imamovic A."/>
            <person name="Ireland A."/>
            <person name="Larimer J."/>
            <person name="McCowan C."/>
            <person name="Murphy C."/>
            <person name="Pearson M."/>
            <person name="Poon T.W."/>
            <person name="Priest M."/>
            <person name="Roberts A."/>
            <person name="Saif S."/>
            <person name="Shea T."/>
            <person name="Sykes S."/>
            <person name="Wortman J."/>
            <person name="Nusbaum C."/>
            <person name="Birren B."/>
        </authorList>
    </citation>
    <scope>NUCLEOTIDE SEQUENCE</scope>
    <source>
        <strain evidence="2">26406</strain>
    </source>
</reference>
<feature type="domain" description="Helicase-associated" evidence="1">
    <location>
        <begin position="3"/>
        <end position="92"/>
    </location>
</feature>
<dbReference type="AlphaFoldDB" id="W9YXR0"/>
<dbReference type="HOGENOM" id="CLU_001832_5_4_1"/>
<dbReference type="EMBL" id="JH659556">
    <property type="protein sequence ID" value="EXK23955.1"/>
    <property type="molecule type" value="Genomic_DNA"/>
</dbReference>
<dbReference type="PANTHER" id="PTHR18934:SF85">
    <property type="entry name" value="ATP-DEPENDENT RNA HELICASE DHX8"/>
    <property type="match status" value="1"/>
</dbReference>
<dbReference type="GO" id="GO:0000390">
    <property type="term" value="P:spliceosomal complex disassembly"/>
    <property type="evidence" value="ECO:0007669"/>
    <property type="project" value="TreeGrafter"/>
</dbReference>
<dbReference type="PANTHER" id="PTHR18934">
    <property type="entry name" value="ATP-DEPENDENT RNA HELICASE"/>
    <property type="match status" value="1"/>
</dbReference>
<reference evidence="2" key="1">
    <citation type="submission" date="2012-04" db="EMBL/GenBank/DDBJ databases">
        <title>The Genome Sequence of Fusarium oxysporum melonis.</title>
        <authorList>
            <consortium name="The Broad Institute Genome Sequencing Platform"/>
            <person name="Ma L.-J."/>
            <person name="Gale L.R."/>
            <person name="Schwartz D.C."/>
            <person name="Zhou S."/>
            <person name="Corby-Kistler H."/>
            <person name="Young S.K."/>
            <person name="Zeng Q."/>
            <person name="Gargeya S."/>
            <person name="Fitzgerald M."/>
            <person name="Haas B."/>
            <person name="Abouelleil A."/>
            <person name="Alvarado L."/>
            <person name="Arachchi H.M."/>
            <person name="Berlin A."/>
            <person name="Brown A."/>
            <person name="Chapman S.B."/>
            <person name="Chen Z."/>
            <person name="Dunbar C."/>
            <person name="Freedman E."/>
            <person name="Gearin G."/>
            <person name="Goldberg J."/>
            <person name="Griggs A."/>
            <person name="Gujja S."/>
            <person name="Heiman D."/>
            <person name="Howarth C."/>
            <person name="Larson L."/>
            <person name="Lui A."/>
            <person name="MacDonald P.J.P."/>
            <person name="Montmayeur A."/>
            <person name="Murphy C."/>
            <person name="Neiman D."/>
            <person name="Pearson M."/>
            <person name="Priest M."/>
            <person name="Roberts A."/>
            <person name="Saif S."/>
            <person name="Shea T."/>
            <person name="Shenoy N."/>
            <person name="Sisk P."/>
            <person name="Stolte C."/>
            <person name="Sykes S."/>
            <person name="Wortman J."/>
            <person name="Nusbaum C."/>
            <person name="Birren B."/>
        </authorList>
    </citation>
    <scope>NUCLEOTIDE SEQUENCE</scope>
    <source>
        <strain evidence="2">26406</strain>
    </source>
</reference>
<dbReference type="GO" id="GO:0071013">
    <property type="term" value="C:catalytic step 2 spliceosome"/>
    <property type="evidence" value="ECO:0007669"/>
    <property type="project" value="TreeGrafter"/>
</dbReference>
<evidence type="ECO:0000259" key="1">
    <source>
        <dbReference type="SMART" id="SM00847"/>
    </source>
</evidence>
<protein>
    <submittedName>
        <fullName evidence="2">Adenosinetriphosphatase</fullName>
    </submittedName>
</protein>
<proteinExistence type="predicted"/>
<accession>W9YXR0</accession>
<dbReference type="Gene3D" id="1.20.120.1080">
    <property type="match status" value="1"/>
</dbReference>
<dbReference type="Pfam" id="PF07717">
    <property type="entry name" value="OB_NTP_bind"/>
    <property type="match status" value="1"/>
</dbReference>
<dbReference type="SMART" id="SM00847">
    <property type="entry name" value="HA2"/>
    <property type="match status" value="1"/>
</dbReference>
<organism evidence="2">
    <name type="scientific">Fusarium oxysporum f. sp. melonis 26406</name>
    <dbReference type="NCBI Taxonomy" id="1089452"/>
    <lineage>
        <taxon>Eukaryota</taxon>
        <taxon>Fungi</taxon>
        <taxon>Dikarya</taxon>
        <taxon>Ascomycota</taxon>
        <taxon>Pezizomycotina</taxon>
        <taxon>Sordariomycetes</taxon>
        <taxon>Hypocreomycetidae</taxon>
        <taxon>Hypocreales</taxon>
        <taxon>Nectriaceae</taxon>
        <taxon>Fusarium</taxon>
        <taxon>Fusarium oxysporum species complex</taxon>
    </lineage>
</organism>
<dbReference type="InterPro" id="IPR007502">
    <property type="entry name" value="Helicase-assoc_dom"/>
</dbReference>
<dbReference type="InterPro" id="IPR027417">
    <property type="entry name" value="P-loop_NTPase"/>
</dbReference>
<dbReference type="Pfam" id="PF21010">
    <property type="entry name" value="HA2_C"/>
    <property type="match status" value="1"/>
</dbReference>
<dbReference type="Proteomes" id="UP000030703">
    <property type="component" value="Unassembled WGS sequence"/>
</dbReference>
<dbReference type="VEuPathDB" id="FungiDB:FOMG_19300"/>
<name>W9YXR0_FUSOX</name>
<evidence type="ECO:0000313" key="2">
    <source>
        <dbReference type="EMBL" id="EXK23955.1"/>
    </source>
</evidence>